<organism evidence="2">
    <name type="scientific">uncultured Solirubrobacteraceae bacterium</name>
    <dbReference type="NCBI Taxonomy" id="1162706"/>
    <lineage>
        <taxon>Bacteria</taxon>
        <taxon>Bacillati</taxon>
        <taxon>Actinomycetota</taxon>
        <taxon>Thermoleophilia</taxon>
        <taxon>Solirubrobacterales</taxon>
        <taxon>Solirubrobacteraceae</taxon>
        <taxon>environmental samples</taxon>
    </lineage>
</organism>
<dbReference type="AlphaFoldDB" id="A0A6J4R1A7"/>
<dbReference type="EMBL" id="CADCVJ010000007">
    <property type="protein sequence ID" value="CAA9461298.1"/>
    <property type="molecule type" value="Genomic_DNA"/>
</dbReference>
<feature type="compositionally biased region" description="Polar residues" evidence="1">
    <location>
        <begin position="29"/>
        <end position="39"/>
    </location>
</feature>
<protein>
    <recommendedName>
        <fullName evidence="3">DUF3072 domain-containing protein</fullName>
    </recommendedName>
</protein>
<evidence type="ECO:0000313" key="2">
    <source>
        <dbReference type="EMBL" id="CAA9461298.1"/>
    </source>
</evidence>
<sequence length="69" mass="7496">MADDDQLSGSNVEKDPSDWVTGDEPMTGAQKSYLKTLSDQAGEEFDESLNKGDASKRIDELQDKTGRGS</sequence>
<feature type="region of interest" description="Disordered" evidence="1">
    <location>
        <begin position="1"/>
        <end position="69"/>
    </location>
</feature>
<feature type="compositionally biased region" description="Basic and acidic residues" evidence="1">
    <location>
        <begin position="48"/>
        <end position="69"/>
    </location>
</feature>
<reference evidence="2" key="1">
    <citation type="submission" date="2020-02" db="EMBL/GenBank/DDBJ databases">
        <authorList>
            <person name="Meier V. D."/>
        </authorList>
    </citation>
    <scope>NUCLEOTIDE SEQUENCE</scope>
    <source>
        <strain evidence="2">AVDCRST_MAG38</strain>
    </source>
</reference>
<evidence type="ECO:0008006" key="3">
    <source>
        <dbReference type="Google" id="ProtNLM"/>
    </source>
</evidence>
<name>A0A6J4R1A7_9ACTN</name>
<proteinExistence type="predicted"/>
<dbReference type="Pfam" id="PF11272">
    <property type="entry name" value="DUF3072"/>
    <property type="match status" value="1"/>
</dbReference>
<accession>A0A6J4R1A7</accession>
<gene>
    <name evidence="2" type="ORF">AVDCRST_MAG38-89</name>
</gene>
<dbReference type="InterPro" id="IPR021425">
    <property type="entry name" value="DUF3072"/>
</dbReference>
<evidence type="ECO:0000256" key="1">
    <source>
        <dbReference type="SAM" id="MobiDB-lite"/>
    </source>
</evidence>